<name>A0A0N4U9W4_DRAME</name>
<dbReference type="Pfam" id="PF14605">
    <property type="entry name" value="Nup35_RRM_2"/>
    <property type="match status" value="1"/>
</dbReference>
<feature type="region of interest" description="Disordered" evidence="8">
    <location>
        <begin position="432"/>
        <end position="454"/>
    </location>
</feature>
<reference evidence="14" key="1">
    <citation type="submission" date="2017-02" db="UniProtKB">
        <authorList>
            <consortium name="WormBaseParasite"/>
        </authorList>
    </citation>
    <scope>IDENTIFICATION</scope>
</reference>
<keyword evidence="13" id="KW-1185">Reference proteome</keyword>
<feature type="zinc finger region" description="C3H1-type" evidence="7">
    <location>
        <begin position="256"/>
        <end position="284"/>
    </location>
</feature>
<evidence type="ECO:0000256" key="4">
    <source>
        <dbReference type="ARBA" id="ARBA00022884"/>
    </source>
</evidence>
<evidence type="ECO:0000313" key="12">
    <source>
        <dbReference type="Proteomes" id="UP000038040"/>
    </source>
</evidence>
<evidence type="ECO:0000256" key="7">
    <source>
        <dbReference type="PROSITE-ProRule" id="PRU00723"/>
    </source>
</evidence>
<accession>A0A0N4U9W4</accession>
<feature type="compositionally biased region" description="Polar residues" evidence="8">
    <location>
        <begin position="83"/>
        <end position="95"/>
    </location>
</feature>
<dbReference type="WBParaSite" id="DME_0000390401-mRNA-1">
    <property type="protein sequence ID" value="DME_0000390401-mRNA-1"/>
    <property type="gene ID" value="DME_0000390401"/>
</dbReference>
<dbReference type="STRING" id="318479.A0A0N4U9W4"/>
<dbReference type="GO" id="GO:0008270">
    <property type="term" value="F:zinc ion binding"/>
    <property type="evidence" value="ECO:0007669"/>
    <property type="project" value="UniProtKB-KW"/>
</dbReference>
<feature type="compositionally biased region" description="Basic and acidic residues" evidence="8">
    <location>
        <begin position="216"/>
        <end position="260"/>
    </location>
</feature>
<feature type="compositionally biased region" description="Basic and acidic residues" evidence="8">
    <location>
        <begin position="189"/>
        <end position="206"/>
    </location>
</feature>
<dbReference type="FunFam" id="3.30.70.330:FF:000208">
    <property type="entry name" value="RNA-binding protein 27 isoform X2"/>
    <property type="match status" value="1"/>
</dbReference>
<keyword evidence="3 7" id="KW-0862">Zinc</keyword>
<dbReference type="InterPro" id="IPR035979">
    <property type="entry name" value="RBD_domain_sf"/>
</dbReference>
<dbReference type="SUPFAM" id="SSF54928">
    <property type="entry name" value="RNA-binding domain, RBD"/>
    <property type="match status" value="1"/>
</dbReference>
<keyword evidence="4 6" id="KW-0694">RNA-binding</keyword>
<reference evidence="11 13" key="2">
    <citation type="submission" date="2018-11" db="EMBL/GenBank/DDBJ databases">
        <authorList>
            <consortium name="Pathogen Informatics"/>
        </authorList>
    </citation>
    <scope>NUCLEOTIDE SEQUENCE [LARGE SCALE GENOMIC DNA]</scope>
</reference>
<evidence type="ECO:0000259" key="10">
    <source>
        <dbReference type="PROSITE" id="PS50103"/>
    </source>
</evidence>
<dbReference type="EMBL" id="UYYG01001164">
    <property type="protein sequence ID" value="VDN57936.1"/>
    <property type="molecule type" value="Genomic_DNA"/>
</dbReference>
<evidence type="ECO:0000256" key="1">
    <source>
        <dbReference type="ARBA" id="ARBA00022723"/>
    </source>
</evidence>
<dbReference type="SUPFAM" id="SSF90229">
    <property type="entry name" value="CCCH zinc finger"/>
    <property type="match status" value="1"/>
</dbReference>
<dbReference type="PANTHER" id="PTHR14398:SF0">
    <property type="entry name" value="ZINC FINGER PROTEIN SWM"/>
    <property type="match status" value="1"/>
</dbReference>
<dbReference type="InterPro" id="IPR000504">
    <property type="entry name" value="RRM_dom"/>
</dbReference>
<dbReference type="CDD" id="cd12257">
    <property type="entry name" value="RRM1_RBM26_like"/>
    <property type="match status" value="1"/>
</dbReference>
<dbReference type="InterPro" id="IPR000571">
    <property type="entry name" value="Znf_CCCH"/>
</dbReference>
<comment type="function">
    <text evidence="5">May be involved in the turnover of nuclear polyadenylated (pA+) RNA.</text>
</comment>
<dbReference type="Gene3D" id="3.30.70.330">
    <property type="match status" value="1"/>
</dbReference>
<dbReference type="SMART" id="SM00356">
    <property type="entry name" value="ZnF_C3H1"/>
    <property type="match status" value="1"/>
</dbReference>
<evidence type="ECO:0000313" key="13">
    <source>
        <dbReference type="Proteomes" id="UP000274756"/>
    </source>
</evidence>
<evidence type="ECO:0000259" key="9">
    <source>
        <dbReference type="PROSITE" id="PS50102"/>
    </source>
</evidence>
<sequence length="864" mass="97716">MIIESPDALRIWLTKEMAPICDAEPAALAKYVLALLRKDKSENELIEFCIEQLDVFLRTKAKPFVEKLFAVIRDRTYILDSQGNVMGNSQRSGSVKTEKKETDEKKERKDEDKRKMNILLEKQKEKERPKSRERESEKKSPESDSTVHKPPVQKAVRKRISPPQSTPRDEIRRGFFSFSYRNERRRSRSPRDRRVDRPDRGQDRRIGLQTARIVHRQADRHKMDRGDRIERKRSRSPFDRQRQIFNNLRDKSIESERKKRRCRDYDEKGYCMKGDQCIYDHGPDPVVVDDIALEKMVGSGKGATNVPQITHNFSIPPPGYTPLNPPPPGVDNVYVANSNALHPVGLSEGYNPEAPALSAASIAAVPPTVQAPSIDFSVPPPPFPSHVPPAVSWQQNTYTVPSVSTSVLVQPTNLSYDPTHPSTTITPLPVARPNSSMHSNDQSRHRVVSGRGGQTRYNLRGTTFNSTNNRTLQVRKIPASMNNIAKLNEHFAQFGQIVNIQVCYDGDQEAALITYATRLEAMAAYKSTAPILNNRFIKVFWHTVEDQSSAINKETLARSSDSELVNYKGSAKNVHAPPPKIQERTNIASLKPFDSSKTSLSYTNPSIVDKEKYVEVRRKRKLEKENKMRLLDLQRRKSDLLTKEIEQQKLIVQKMQQCTDPEKKKQLYQIFKKVDESVKVLKSDIEGLTVKLLSMSDSCLNSFSDIGIESNDDSANRLQKRARCNVDGIGNPVDVANPYKKGRPYNSTQALDNRPRVVAVSGFTAENENDVIVHMENFGELIDMDFAASAHGKPVTAYFTYKKRRDAEKAVALGSDFPVCPLVVGWVPKDIDQNNVVPDEKRHPAEQVTPAALLASCPLEEVFI</sequence>
<evidence type="ECO:0000256" key="8">
    <source>
        <dbReference type="SAM" id="MobiDB-lite"/>
    </source>
</evidence>
<evidence type="ECO:0000256" key="6">
    <source>
        <dbReference type="PROSITE-ProRule" id="PRU00176"/>
    </source>
</evidence>
<dbReference type="PANTHER" id="PTHR14398">
    <property type="entry name" value="RNA RECOGNITION RRM/RNP DOMAIN"/>
    <property type="match status" value="1"/>
</dbReference>
<dbReference type="InterPro" id="IPR012677">
    <property type="entry name" value="Nucleotide-bd_a/b_plait_sf"/>
</dbReference>
<dbReference type="Pfam" id="PF01480">
    <property type="entry name" value="PWI"/>
    <property type="match status" value="1"/>
</dbReference>
<dbReference type="GO" id="GO:0003723">
    <property type="term" value="F:RNA binding"/>
    <property type="evidence" value="ECO:0007669"/>
    <property type="project" value="UniProtKB-UniRule"/>
</dbReference>
<dbReference type="InterPro" id="IPR045137">
    <property type="entry name" value="RBM26/27"/>
</dbReference>
<dbReference type="InterPro" id="IPR002483">
    <property type="entry name" value="PWI_dom"/>
</dbReference>
<evidence type="ECO:0000256" key="5">
    <source>
        <dbReference type="ARBA" id="ARBA00043866"/>
    </source>
</evidence>
<dbReference type="InterPro" id="IPR036855">
    <property type="entry name" value="Znf_CCCH_sf"/>
</dbReference>
<organism evidence="12 14">
    <name type="scientific">Dracunculus medinensis</name>
    <name type="common">Guinea worm</name>
    <dbReference type="NCBI Taxonomy" id="318479"/>
    <lineage>
        <taxon>Eukaryota</taxon>
        <taxon>Metazoa</taxon>
        <taxon>Ecdysozoa</taxon>
        <taxon>Nematoda</taxon>
        <taxon>Chromadorea</taxon>
        <taxon>Rhabditida</taxon>
        <taxon>Spirurina</taxon>
        <taxon>Dracunculoidea</taxon>
        <taxon>Dracunculidae</taxon>
        <taxon>Dracunculus</taxon>
    </lineage>
</organism>
<proteinExistence type="predicted"/>
<dbReference type="GO" id="GO:0005634">
    <property type="term" value="C:nucleus"/>
    <property type="evidence" value="ECO:0007669"/>
    <property type="project" value="TreeGrafter"/>
</dbReference>
<evidence type="ECO:0000313" key="14">
    <source>
        <dbReference type="WBParaSite" id="DME_0000390401-mRNA-1"/>
    </source>
</evidence>
<evidence type="ECO:0000256" key="3">
    <source>
        <dbReference type="ARBA" id="ARBA00022833"/>
    </source>
</evidence>
<evidence type="ECO:0000256" key="2">
    <source>
        <dbReference type="ARBA" id="ARBA00022771"/>
    </source>
</evidence>
<dbReference type="Proteomes" id="UP000274756">
    <property type="component" value="Unassembled WGS sequence"/>
</dbReference>
<protein>
    <submittedName>
        <fullName evidence="14">C3H1-type domain-containing protein</fullName>
    </submittedName>
</protein>
<dbReference type="PROSITE" id="PS50103">
    <property type="entry name" value="ZF_C3H1"/>
    <property type="match status" value="1"/>
</dbReference>
<keyword evidence="1 7" id="KW-0479">Metal-binding</keyword>
<keyword evidence="2 7" id="KW-0863">Zinc-finger</keyword>
<feature type="domain" description="C3H1-type" evidence="10">
    <location>
        <begin position="256"/>
        <end position="284"/>
    </location>
</feature>
<gene>
    <name evidence="11" type="ORF">DME_LOCUS7909</name>
</gene>
<evidence type="ECO:0000313" key="11">
    <source>
        <dbReference type="EMBL" id="VDN57936.1"/>
    </source>
</evidence>
<dbReference type="OrthoDB" id="443401at2759"/>
<dbReference type="PROSITE" id="PS50102">
    <property type="entry name" value="RRM"/>
    <property type="match status" value="1"/>
</dbReference>
<dbReference type="SMART" id="SM00360">
    <property type="entry name" value="RRM"/>
    <property type="match status" value="2"/>
</dbReference>
<feature type="region of interest" description="Disordered" evidence="8">
    <location>
        <begin position="83"/>
        <end position="260"/>
    </location>
</feature>
<feature type="compositionally biased region" description="Basic and acidic residues" evidence="8">
    <location>
        <begin position="96"/>
        <end position="147"/>
    </location>
</feature>
<dbReference type="Proteomes" id="UP000038040">
    <property type="component" value="Unplaced"/>
</dbReference>
<dbReference type="AlphaFoldDB" id="A0A0N4U9W4"/>
<feature type="domain" description="RRM" evidence="9">
    <location>
        <begin position="470"/>
        <end position="544"/>
    </location>
</feature>